<protein>
    <submittedName>
        <fullName evidence="1">Uncharacterized protein</fullName>
    </submittedName>
</protein>
<name>A0A917ZL52_9GAMM</name>
<dbReference type="EMBL" id="BMLT01000010">
    <property type="protein sequence ID" value="GGO86172.1"/>
    <property type="molecule type" value="Genomic_DNA"/>
</dbReference>
<evidence type="ECO:0000313" key="1">
    <source>
        <dbReference type="EMBL" id="GGO86172.1"/>
    </source>
</evidence>
<proteinExistence type="predicted"/>
<keyword evidence="2" id="KW-1185">Reference proteome</keyword>
<organism evidence="1 2">
    <name type="scientific">Marinobacterium nitratireducens</name>
    <dbReference type="NCBI Taxonomy" id="518897"/>
    <lineage>
        <taxon>Bacteria</taxon>
        <taxon>Pseudomonadati</taxon>
        <taxon>Pseudomonadota</taxon>
        <taxon>Gammaproteobacteria</taxon>
        <taxon>Oceanospirillales</taxon>
        <taxon>Oceanospirillaceae</taxon>
        <taxon>Marinobacterium</taxon>
    </lineage>
</organism>
<evidence type="ECO:0000313" key="2">
    <source>
        <dbReference type="Proteomes" id="UP000599578"/>
    </source>
</evidence>
<reference evidence="1 2" key="1">
    <citation type="journal article" date="2014" name="Int. J. Syst. Evol. Microbiol.">
        <title>Complete genome sequence of Corynebacterium casei LMG S-19264T (=DSM 44701T), isolated from a smear-ripened cheese.</title>
        <authorList>
            <consortium name="US DOE Joint Genome Institute (JGI-PGF)"/>
            <person name="Walter F."/>
            <person name="Albersmeier A."/>
            <person name="Kalinowski J."/>
            <person name="Ruckert C."/>
        </authorList>
    </citation>
    <scope>NUCLEOTIDE SEQUENCE [LARGE SCALE GENOMIC DNA]</scope>
    <source>
        <strain evidence="1 2">CGMCC 1.7286</strain>
    </source>
</reference>
<accession>A0A917ZL52</accession>
<dbReference type="Proteomes" id="UP000599578">
    <property type="component" value="Unassembled WGS sequence"/>
</dbReference>
<dbReference type="AlphaFoldDB" id="A0A917ZL52"/>
<comment type="caution">
    <text evidence="1">The sequence shown here is derived from an EMBL/GenBank/DDBJ whole genome shotgun (WGS) entry which is preliminary data.</text>
</comment>
<gene>
    <name evidence="1" type="ORF">GCM10011348_36400</name>
</gene>
<sequence length="60" mass="6188">MTRAMRSATSAVLPVVDPKKRPIGAVIVLGIEKQGKNEAGADGSGTSIEAGDYFLLKASN</sequence>